<comment type="caution">
    <text evidence="17">The sequence shown here is derived from an EMBL/GenBank/DDBJ whole genome shotgun (WGS) entry which is preliminary data.</text>
</comment>
<protein>
    <recommendedName>
        <fullName evidence="7 12">Uroporphyrinogen decarboxylase</fullName>
        <shortName evidence="12">UPD</shortName>
        <shortName evidence="12">URO-D</shortName>
        <ecNumber evidence="6 12">4.1.1.37</ecNumber>
    </recommendedName>
</protein>
<dbReference type="GO" id="GO:0019353">
    <property type="term" value="P:protoporphyrinogen IX biosynthetic process from glutamate"/>
    <property type="evidence" value="ECO:0007669"/>
    <property type="project" value="TreeGrafter"/>
</dbReference>
<evidence type="ECO:0000256" key="8">
    <source>
        <dbReference type="ARBA" id="ARBA00022490"/>
    </source>
</evidence>
<feature type="binding site" evidence="12">
    <location>
        <position position="211"/>
    </location>
    <ligand>
        <name>substrate</name>
    </ligand>
</feature>
<proteinExistence type="inferred from homology"/>
<dbReference type="RefSeq" id="WP_151504658.1">
    <property type="nucleotide sequence ID" value="NZ_VXLD01000005.1"/>
</dbReference>
<feature type="binding site" evidence="12">
    <location>
        <position position="333"/>
    </location>
    <ligand>
        <name>substrate</name>
    </ligand>
</feature>
<feature type="binding site" evidence="12">
    <location>
        <position position="156"/>
    </location>
    <ligand>
        <name>substrate</name>
    </ligand>
</feature>
<comment type="subcellular location">
    <subcellularLocation>
        <location evidence="2 12">Cytoplasm</location>
    </subcellularLocation>
</comment>
<dbReference type="InterPro" id="IPR006361">
    <property type="entry name" value="Uroporphyrinogen_deCO2ase_HemE"/>
</dbReference>
<keyword evidence="9 12" id="KW-0210">Decarboxylase</keyword>
<evidence type="ECO:0000256" key="7">
    <source>
        <dbReference type="ARBA" id="ARBA00014308"/>
    </source>
</evidence>
<dbReference type="GO" id="GO:0005829">
    <property type="term" value="C:cytosol"/>
    <property type="evidence" value="ECO:0007669"/>
    <property type="project" value="TreeGrafter"/>
</dbReference>
<gene>
    <name evidence="12" type="primary">hemE</name>
    <name evidence="17" type="ORF">F4W09_09760</name>
</gene>
<sequence>MTNFAPLKNTNFIRALQKQPVDRTPIWMMRQAGRYLPEYRAIRKMAGNFINLMKTPDYATEVTLQPIRRYDLDAAIVFSDILTIPDAMGLGLYFQENHGPKFKNPIRSEQAINNLEIPSQESLSYVYQTVSQCRHELNGQVPLIGFSGSPWTLACYMIEGQGSKDFITIKSVLYSNPKILHQLLEKNAKAVVQHLKCQVEAGAQAIMIFDTWGGLLSRAAYQEFSLRYITFILDSLKNQLGVRSVPSIVFTKGGGQWLEEMAGCGANALGLDWMTDLDLARQRVSSKVALQGNLDPAVLLAHDSVIQNEVNKVMTSFYGKQKDDTGFVFNLGHGISKETNPDSVSVLIEAVHRF</sequence>
<name>A0A5N4WHD8_9GAMM</name>
<feature type="binding site" evidence="12">
    <location>
        <position position="80"/>
    </location>
    <ligand>
        <name>substrate</name>
    </ligand>
</feature>
<dbReference type="NCBIfam" id="TIGR01464">
    <property type="entry name" value="hemE"/>
    <property type="match status" value="1"/>
</dbReference>
<evidence type="ECO:0000259" key="16">
    <source>
        <dbReference type="PROSITE" id="PS00907"/>
    </source>
</evidence>
<evidence type="ECO:0000256" key="9">
    <source>
        <dbReference type="ARBA" id="ARBA00022793"/>
    </source>
</evidence>
<dbReference type="Pfam" id="PF01208">
    <property type="entry name" value="URO-D"/>
    <property type="match status" value="1"/>
</dbReference>
<dbReference type="Proteomes" id="UP000325788">
    <property type="component" value="Unassembled WGS sequence"/>
</dbReference>
<dbReference type="HAMAP" id="MF_00218">
    <property type="entry name" value="URO_D"/>
    <property type="match status" value="1"/>
</dbReference>
<evidence type="ECO:0000256" key="3">
    <source>
        <dbReference type="ARBA" id="ARBA00004804"/>
    </source>
</evidence>
<dbReference type="InterPro" id="IPR000257">
    <property type="entry name" value="Uroporphyrinogen_deCOase"/>
</dbReference>
<organism evidence="17 18">
    <name type="scientific">Acinetobacter tandoii</name>
    <dbReference type="NCBI Taxonomy" id="202954"/>
    <lineage>
        <taxon>Bacteria</taxon>
        <taxon>Pseudomonadati</taxon>
        <taxon>Pseudomonadota</taxon>
        <taxon>Gammaproteobacteria</taxon>
        <taxon>Moraxellales</taxon>
        <taxon>Moraxellaceae</taxon>
        <taxon>Acinetobacter</taxon>
    </lineage>
</organism>
<evidence type="ECO:0000256" key="4">
    <source>
        <dbReference type="ARBA" id="ARBA00009935"/>
    </source>
</evidence>
<comment type="pathway">
    <text evidence="3 12 13">Porphyrin-containing compound metabolism; protoporphyrin-IX biosynthesis; coproporphyrinogen-III from 5-aminolevulinate: step 4/4.</text>
</comment>
<dbReference type="EMBL" id="VXLD01000005">
    <property type="protein sequence ID" value="KAB1855099.1"/>
    <property type="molecule type" value="Genomic_DNA"/>
</dbReference>
<evidence type="ECO:0000256" key="13">
    <source>
        <dbReference type="RuleBase" id="RU000554"/>
    </source>
</evidence>
<evidence type="ECO:0000256" key="14">
    <source>
        <dbReference type="RuleBase" id="RU004169"/>
    </source>
</evidence>
<evidence type="ECO:0000256" key="5">
    <source>
        <dbReference type="ARBA" id="ARBA00011738"/>
    </source>
</evidence>
<feature type="domain" description="Uroporphyrinogen decarboxylase (URO-D)" evidence="15">
    <location>
        <begin position="25"/>
        <end position="34"/>
    </location>
</feature>
<dbReference type="UniPathway" id="UPA00251">
    <property type="reaction ID" value="UER00321"/>
</dbReference>
<dbReference type="AlphaFoldDB" id="A0A5N4WHD8"/>
<dbReference type="Gene3D" id="3.20.20.210">
    <property type="match status" value="1"/>
</dbReference>
<dbReference type="GO" id="GO:0004853">
    <property type="term" value="F:uroporphyrinogen decarboxylase activity"/>
    <property type="evidence" value="ECO:0007669"/>
    <property type="project" value="UniProtKB-UniRule"/>
</dbReference>
<reference evidence="17 18" key="1">
    <citation type="submission" date="2019-09" db="EMBL/GenBank/DDBJ databases">
        <title>Draft genome sequence of Acinetobacter tandoii W4-4-4 isolated from environmental water sample.</title>
        <authorList>
            <person name="Wee S.K."/>
            <person name="Yan B."/>
            <person name="Mustaffa S.B."/>
            <person name="Yap E.P.H."/>
        </authorList>
    </citation>
    <scope>NUCLEOTIDE SEQUENCE [LARGE SCALE GENOMIC DNA]</scope>
    <source>
        <strain evidence="17 18">W4-4-4</strain>
    </source>
</reference>
<comment type="subunit">
    <text evidence="5 12">Homodimer.</text>
</comment>
<comment type="catalytic activity">
    <reaction evidence="12 13">
        <text>uroporphyrinogen III + 4 H(+) = coproporphyrinogen III + 4 CO2</text>
        <dbReference type="Rhea" id="RHEA:19865"/>
        <dbReference type="ChEBI" id="CHEBI:15378"/>
        <dbReference type="ChEBI" id="CHEBI:16526"/>
        <dbReference type="ChEBI" id="CHEBI:57308"/>
        <dbReference type="ChEBI" id="CHEBI:57309"/>
        <dbReference type="EC" id="4.1.1.37"/>
    </reaction>
</comment>
<dbReference type="PROSITE" id="PS00907">
    <property type="entry name" value="UROD_2"/>
    <property type="match status" value="1"/>
</dbReference>
<evidence type="ECO:0000313" key="18">
    <source>
        <dbReference type="Proteomes" id="UP000325788"/>
    </source>
</evidence>
<keyword evidence="8 12" id="KW-0963">Cytoplasm</keyword>
<comment type="function">
    <text evidence="1 12">Catalyzes the decarboxylation of four acetate groups of uroporphyrinogen-III to yield coproporphyrinogen-III.</text>
</comment>
<feature type="domain" description="Uroporphyrinogen decarboxylase (URO-D)" evidence="16">
    <location>
        <begin position="144"/>
        <end position="160"/>
    </location>
</feature>
<accession>A0A5N4WHD8</accession>
<dbReference type="SUPFAM" id="SSF51726">
    <property type="entry name" value="UROD/MetE-like"/>
    <property type="match status" value="1"/>
</dbReference>
<evidence type="ECO:0000256" key="12">
    <source>
        <dbReference type="HAMAP-Rule" id="MF_00218"/>
    </source>
</evidence>
<evidence type="ECO:0000256" key="10">
    <source>
        <dbReference type="ARBA" id="ARBA00023239"/>
    </source>
</evidence>
<feature type="site" description="Transition state stabilizer" evidence="12">
    <location>
        <position position="80"/>
    </location>
</feature>
<evidence type="ECO:0000256" key="2">
    <source>
        <dbReference type="ARBA" id="ARBA00004496"/>
    </source>
</evidence>
<evidence type="ECO:0000259" key="15">
    <source>
        <dbReference type="PROSITE" id="PS00906"/>
    </source>
</evidence>
<feature type="binding site" evidence="12">
    <location>
        <begin position="30"/>
        <end position="34"/>
    </location>
    <ligand>
        <name>substrate</name>
    </ligand>
</feature>
<dbReference type="PROSITE" id="PS00906">
    <property type="entry name" value="UROD_1"/>
    <property type="match status" value="1"/>
</dbReference>
<evidence type="ECO:0000256" key="6">
    <source>
        <dbReference type="ARBA" id="ARBA00012288"/>
    </source>
</evidence>
<dbReference type="InterPro" id="IPR038071">
    <property type="entry name" value="UROD/MetE-like_sf"/>
</dbReference>
<comment type="caution">
    <text evidence="12">Lacks conserved residue(s) required for the propagation of feature annotation.</text>
</comment>
<evidence type="ECO:0000313" key="17">
    <source>
        <dbReference type="EMBL" id="KAB1855099.1"/>
    </source>
</evidence>
<dbReference type="CDD" id="cd00717">
    <property type="entry name" value="URO-D"/>
    <property type="match status" value="1"/>
</dbReference>
<keyword evidence="11 12" id="KW-0627">Porphyrin biosynthesis</keyword>
<dbReference type="FunFam" id="3.20.20.210:FF:000001">
    <property type="entry name" value="Uroporphyrinogen decarboxylase"/>
    <property type="match status" value="1"/>
</dbReference>
<evidence type="ECO:0000256" key="11">
    <source>
        <dbReference type="ARBA" id="ARBA00023244"/>
    </source>
</evidence>
<keyword evidence="10 12" id="KW-0456">Lyase</keyword>
<dbReference type="EC" id="4.1.1.37" evidence="6 12"/>
<dbReference type="PANTHER" id="PTHR21091:SF169">
    <property type="entry name" value="UROPORPHYRINOGEN DECARBOXYLASE"/>
    <property type="match status" value="1"/>
</dbReference>
<comment type="similarity">
    <text evidence="4 12 14">Belongs to the uroporphyrinogen decarboxylase family.</text>
</comment>
<evidence type="ECO:0000256" key="1">
    <source>
        <dbReference type="ARBA" id="ARBA00002448"/>
    </source>
</evidence>
<dbReference type="PANTHER" id="PTHR21091">
    <property type="entry name" value="METHYLTETRAHYDROFOLATE:HOMOCYSTEINE METHYLTRANSFERASE RELATED"/>
    <property type="match status" value="1"/>
</dbReference>